<dbReference type="EMBL" id="JAVRQU010000009">
    <property type="protein sequence ID" value="KAK5698617.1"/>
    <property type="molecule type" value="Genomic_DNA"/>
</dbReference>
<organism evidence="2 3">
    <name type="scientific">Elasticomyces elasticus</name>
    <dbReference type="NCBI Taxonomy" id="574655"/>
    <lineage>
        <taxon>Eukaryota</taxon>
        <taxon>Fungi</taxon>
        <taxon>Dikarya</taxon>
        <taxon>Ascomycota</taxon>
        <taxon>Pezizomycotina</taxon>
        <taxon>Dothideomycetes</taxon>
        <taxon>Dothideomycetidae</taxon>
        <taxon>Mycosphaerellales</taxon>
        <taxon>Teratosphaeriaceae</taxon>
        <taxon>Elasticomyces</taxon>
    </lineage>
</organism>
<reference evidence="2" key="1">
    <citation type="submission" date="2023-08" db="EMBL/GenBank/DDBJ databases">
        <title>Black Yeasts Isolated from many extreme environments.</title>
        <authorList>
            <person name="Coleine C."/>
            <person name="Stajich J.E."/>
            <person name="Selbmann L."/>
        </authorList>
    </citation>
    <scope>NUCLEOTIDE SEQUENCE</scope>
    <source>
        <strain evidence="2">CCFEE 5810</strain>
    </source>
</reference>
<feature type="region of interest" description="Disordered" evidence="1">
    <location>
        <begin position="150"/>
        <end position="195"/>
    </location>
</feature>
<sequence>MPPATDKQHSELYEADLSEASQYEQSPTADANDYDHITPTLSTAFSFPTLSPDGSLEDLRQSPRRFPPTPPAALSSLGAARRMAETKNMSESTSSFADSQYDMVDDLSEISSEDHDTASLGSTDHIDDDIATDEEESFAERAAQLEADQGLELDAQHDEDEDELVRSLTESEADVDQAVDGQSQSESFDEEGHTVESFLSEDLETPRQSTVPRFLKGTRRATPRLTVDGSSADSPLRILLVADRGLPEVEKDRVCAKITTALAGSTDTSECRITTLPLTPTGISPSSAITYHHGKIQVEFLHCVAAEDITKSVGNQAYTIHLLDADGEYSSVYRVGGGGAKLDLQKPSLVVIDGKDDSEWLQTARSALSTLSVPILEADGVDAKNGGTGYDELLIMDYGALRVELQDLLHQAIPTDAAAIKSELTASAAPSSKAPMAKAPVAKAPVASAQLARFLLLIFMSLLVLSVPLFQVFSAFTSNAVTEHAYRKEALSLALSRLSNSTEATKTFSMDHILPTPTATATDMFGRVLYSKPSQVHYAPLQPNHIIVSIPKESGYWMSCTIRSVRAHKGTRDIAFNQTRIIDGVYDIAIDPSEAYGMVDIDGVMANPVSAFTVQHNFGNRLLQRQTYEKVGTGITNTITKDLVLASGTARSFSERLQTELIAGAVATKNVTTQIAIQMTRDLQVFVNAAASVAIKGHRALNQTVHAAGKELAIMSNEVVTFGRSVRKSISASKKTAQALVPTKKIVTSPLKLSHERAVGFRQKLFGGKKTVSNTPPSMTKELSTRMQDFVKVIAPAKEWMKKSLPTNATKAGPSQLSKNATIAKKSCPCAKKAGMKKGSTNTTCTKKSCKCRATHKETVKGGKVGKATKKAV</sequence>
<evidence type="ECO:0000313" key="2">
    <source>
        <dbReference type="EMBL" id="KAK5698617.1"/>
    </source>
</evidence>
<accession>A0AAN7W9G2</accession>
<feature type="compositionally biased region" description="Polar residues" evidence="1">
    <location>
        <begin position="39"/>
        <end position="49"/>
    </location>
</feature>
<feature type="compositionally biased region" description="Polar residues" evidence="1">
    <location>
        <begin position="19"/>
        <end position="29"/>
    </location>
</feature>
<dbReference type="AlphaFoldDB" id="A0AAN7W9G2"/>
<name>A0AAN7W9G2_9PEZI</name>
<evidence type="ECO:0000313" key="3">
    <source>
        <dbReference type="Proteomes" id="UP001310594"/>
    </source>
</evidence>
<dbReference type="Proteomes" id="UP001310594">
    <property type="component" value="Unassembled WGS sequence"/>
</dbReference>
<feature type="region of interest" description="Disordered" evidence="1">
    <location>
        <begin position="1"/>
        <end position="100"/>
    </location>
</feature>
<proteinExistence type="predicted"/>
<evidence type="ECO:0000256" key="1">
    <source>
        <dbReference type="SAM" id="MobiDB-lite"/>
    </source>
</evidence>
<protein>
    <submittedName>
        <fullName evidence="2">Uncharacterized protein</fullName>
    </submittedName>
</protein>
<gene>
    <name evidence="2" type="ORF">LTR97_006263</name>
</gene>
<comment type="caution">
    <text evidence="2">The sequence shown here is derived from an EMBL/GenBank/DDBJ whole genome shotgun (WGS) entry which is preliminary data.</text>
</comment>
<feature type="compositionally biased region" description="Polar residues" evidence="1">
    <location>
        <begin position="87"/>
        <end position="98"/>
    </location>
</feature>
<feature type="compositionally biased region" description="Basic and acidic residues" evidence="1">
    <location>
        <begin position="1"/>
        <end position="12"/>
    </location>
</feature>